<accession>A0A1R2B1K0</accession>
<proteinExistence type="predicted"/>
<dbReference type="AlphaFoldDB" id="A0A1R2B1K0"/>
<gene>
    <name evidence="1" type="ORF">SteCoe_31350</name>
</gene>
<sequence length="121" mass="13889">MSELDQDAPKGIYTINVSLLLENESEELRPQILDEQDVKYFLGVRHNRKTASLTISNKQILKSQSSNKSFSLSEIYYNSSSPLSKHKTKSDQIILNVQEELDKLRNKCRCEKKASCCCQVF</sequence>
<name>A0A1R2B1K0_9CILI</name>
<keyword evidence="2" id="KW-1185">Reference proteome</keyword>
<evidence type="ECO:0000313" key="2">
    <source>
        <dbReference type="Proteomes" id="UP000187209"/>
    </source>
</evidence>
<reference evidence="1 2" key="1">
    <citation type="submission" date="2016-11" db="EMBL/GenBank/DDBJ databases">
        <title>The macronuclear genome of Stentor coeruleus: a giant cell with tiny introns.</title>
        <authorList>
            <person name="Slabodnick M."/>
            <person name="Ruby J.G."/>
            <person name="Reiff S.B."/>
            <person name="Swart E.C."/>
            <person name="Gosai S."/>
            <person name="Prabakaran S."/>
            <person name="Witkowska E."/>
            <person name="Larue G.E."/>
            <person name="Fisher S."/>
            <person name="Freeman R.M."/>
            <person name="Gunawardena J."/>
            <person name="Chu W."/>
            <person name="Stover N.A."/>
            <person name="Gregory B.D."/>
            <person name="Nowacki M."/>
            <person name="Derisi J."/>
            <person name="Roy S.W."/>
            <person name="Marshall W.F."/>
            <person name="Sood P."/>
        </authorList>
    </citation>
    <scope>NUCLEOTIDE SEQUENCE [LARGE SCALE GENOMIC DNA]</scope>
    <source>
        <strain evidence="1">WM001</strain>
    </source>
</reference>
<dbReference type="EMBL" id="MPUH01001069">
    <property type="protein sequence ID" value="OMJ70629.1"/>
    <property type="molecule type" value="Genomic_DNA"/>
</dbReference>
<protein>
    <submittedName>
        <fullName evidence="1">Uncharacterized protein</fullName>
    </submittedName>
</protein>
<evidence type="ECO:0000313" key="1">
    <source>
        <dbReference type="EMBL" id="OMJ70629.1"/>
    </source>
</evidence>
<dbReference type="Proteomes" id="UP000187209">
    <property type="component" value="Unassembled WGS sequence"/>
</dbReference>
<organism evidence="1 2">
    <name type="scientific">Stentor coeruleus</name>
    <dbReference type="NCBI Taxonomy" id="5963"/>
    <lineage>
        <taxon>Eukaryota</taxon>
        <taxon>Sar</taxon>
        <taxon>Alveolata</taxon>
        <taxon>Ciliophora</taxon>
        <taxon>Postciliodesmatophora</taxon>
        <taxon>Heterotrichea</taxon>
        <taxon>Heterotrichida</taxon>
        <taxon>Stentoridae</taxon>
        <taxon>Stentor</taxon>
    </lineage>
</organism>
<comment type="caution">
    <text evidence="1">The sequence shown here is derived from an EMBL/GenBank/DDBJ whole genome shotgun (WGS) entry which is preliminary data.</text>
</comment>